<evidence type="ECO:0000256" key="11">
    <source>
        <dbReference type="ARBA" id="ARBA00047635"/>
    </source>
</evidence>
<evidence type="ECO:0000256" key="3">
    <source>
        <dbReference type="ARBA" id="ARBA00022801"/>
    </source>
</evidence>
<dbReference type="GeneID" id="108908296"/>
<dbReference type="KEGG" id="agb:108908296"/>
<keyword evidence="2" id="KW-0479">Metal-binding</keyword>
<organism evidence="13">
    <name type="scientific">Anoplophora glabripennis</name>
    <name type="common">Asian longhorn beetle</name>
    <name type="synonym">Anoplophora nobilis</name>
    <dbReference type="NCBI Taxonomy" id="217634"/>
    <lineage>
        <taxon>Eukaryota</taxon>
        <taxon>Metazoa</taxon>
        <taxon>Ecdysozoa</taxon>
        <taxon>Arthropoda</taxon>
        <taxon>Hexapoda</taxon>
        <taxon>Insecta</taxon>
        <taxon>Pterygota</taxon>
        <taxon>Neoptera</taxon>
        <taxon>Endopterygota</taxon>
        <taxon>Coleoptera</taxon>
        <taxon>Polyphaga</taxon>
        <taxon>Cucujiformia</taxon>
        <taxon>Chrysomeloidea</taxon>
        <taxon>Cerambycidae</taxon>
        <taxon>Lamiinae</taxon>
        <taxon>Lamiini</taxon>
        <taxon>Anoplophora</taxon>
    </lineage>
</organism>
<dbReference type="InterPro" id="IPR002466">
    <property type="entry name" value="A_deamin"/>
</dbReference>
<reference evidence="13" key="1">
    <citation type="submission" date="2013-07" db="EMBL/GenBank/DDBJ databases">
        <title>Midgut Transcriptome Profiling of Anoplphora glabripennis, a Lignocellulose Degrading, Wood-Boring Cerambycid.</title>
        <authorList>
            <person name="Scully E.D."/>
            <person name="Hoover K."/>
            <person name="Carlson J.E."/>
            <person name="Tien M."/>
            <person name="Geib S.M."/>
        </authorList>
    </citation>
    <scope>NUCLEOTIDE SEQUENCE</scope>
</reference>
<evidence type="ECO:0000313" key="13">
    <source>
        <dbReference type="EMBL" id="JAB65757.1"/>
    </source>
</evidence>
<dbReference type="PANTHER" id="PTHR46516:SF1">
    <property type="entry name" value="TRNA-SPECIFIC ADENOSINE DEAMINASE 1"/>
    <property type="match status" value="1"/>
</dbReference>
<dbReference type="GO" id="GO:0003723">
    <property type="term" value="F:RNA binding"/>
    <property type="evidence" value="ECO:0007669"/>
    <property type="project" value="InterPro"/>
</dbReference>
<comment type="function">
    <text evidence="6">Specifically deaminates adenosine-37 to inosine in tRNA-Ala.</text>
</comment>
<keyword evidence="1" id="KW-0819">tRNA processing</keyword>
<dbReference type="GO" id="GO:0043829">
    <property type="term" value="F:tRNA-specific adenosine-37 deaminase activity"/>
    <property type="evidence" value="ECO:0007669"/>
    <property type="project" value="UniProtKB-EC"/>
</dbReference>
<keyword evidence="3" id="KW-0378">Hydrolase</keyword>
<comment type="similarity">
    <text evidence="7">Belongs to the ADAT1 family.</text>
</comment>
<evidence type="ECO:0000256" key="2">
    <source>
        <dbReference type="ARBA" id="ARBA00022723"/>
    </source>
</evidence>
<evidence type="ECO:0000256" key="8">
    <source>
        <dbReference type="ARBA" id="ARBA00038940"/>
    </source>
</evidence>
<feature type="domain" description="A to I editase" evidence="12">
    <location>
        <begin position="51"/>
        <end position="390"/>
    </location>
</feature>
<proteinExistence type="inferred from homology"/>
<dbReference type="EMBL" id="GALX01002709">
    <property type="protein sequence ID" value="JAB65757.1"/>
    <property type="molecule type" value="Transcribed_RNA"/>
</dbReference>
<accession>V5GVN5</accession>
<dbReference type="Pfam" id="PF02137">
    <property type="entry name" value="A_deamin"/>
    <property type="match status" value="1"/>
</dbReference>
<comment type="cofactor">
    <cofactor evidence="5">
        <name>1D-myo-inositol hexakisphosphate</name>
        <dbReference type="ChEBI" id="CHEBI:58130"/>
    </cofactor>
</comment>
<evidence type="ECO:0000256" key="7">
    <source>
        <dbReference type="ARBA" id="ARBA00038326"/>
    </source>
</evidence>
<dbReference type="GO" id="GO:0008033">
    <property type="term" value="P:tRNA processing"/>
    <property type="evidence" value="ECO:0007669"/>
    <property type="project" value="UniProtKB-KW"/>
</dbReference>
<dbReference type="SMART" id="SM00552">
    <property type="entry name" value="ADEAMc"/>
    <property type="match status" value="1"/>
</dbReference>
<dbReference type="CTD" id="23536"/>
<evidence type="ECO:0000256" key="4">
    <source>
        <dbReference type="ARBA" id="ARBA00022833"/>
    </source>
</evidence>
<dbReference type="GO" id="GO:0046872">
    <property type="term" value="F:metal ion binding"/>
    <property type="evidence" value="ECO:0007669"/>
    <property type="project" value="UniProtKB-KW"/>
</dbReference>
<dbReference type="AlphaFoldDB" id="V5GVN5"/>
<evidence type="ECO:0000259" key="12">
    <source>
        <dbReference type="PROSITE" id="PS50141"/>
    </source>
</evidence>
<dbReference type="PANTHER" id="PTHR46516">
    <property type="entry name" value="TRNA-SPECIFIC ADENOSINE DEAMINASE 1"/>
    <property type="match status" value="1"/>
</dbReference>
<evidence type="ECO:0000256" key="10">
    <source>
        <dbReference type="ARBA" id="ARBA00041760"/>
    </source>
</evidence>
<name>V5GVN5_ANOGL</name>
<evidence type="ECO:0000256" key="6">
    <source>
        <dbReference type="ARBA" id="ARBA00037784"/>
    </source>
</evidence>
<evidence type="ECO:0000256" key="1">
    <source>
        <dbReference type="ARBA" id="ARBA00022694"/>
    </source>
</evidence>
<dbReference type="PROSITE" id="PS50141">
    <property type="entry name" value="A_DEAMIN_EDITASE"/>
    <property type="match status" value="1"/>
</dbReference>
<dbReference type="EC" id="3.5.4.34" evidence="8"/>
<evidence type="ECO:0000256" key="5">
    <source>
        <dbReference type="ARBA" id="ARBA00037026"/>
    </source>
</evidence>
<keyword evidence="4" id="KW-0862">Zinc</keyword>
<dbReference type="OrthoDB" id="416253at2759"/>
<gene>
    <name evidence="13" type="primary">ADAT1</name>
</gene>
<sequence>MEVDQEFHDKVAALCLKRFETLPKSGKPKMNEWTVLSGVVLEFEGNLSVVALGTGSKCIGKTKLSPRGDILNDSHAEIICRRSLLRFLLDRMKNGAAFLHFSNSSKKYSVSEGVRFHFFTTHVPCGDASIFLKEDVEDFGEILGSCIKDVSDEYEVPRKIAKVGEESDIFRTGAKCLEQDERQDLKGAGCGYHVLGAIRTKPGRGDPTLSISCSDKLSRWCHLGVQGALLSLLLERPIYFSTFTIAAKMPFSKDTLERALYDRVGSVKLKHPYTQQKLIVGQAVLPFDLAKDAAKRPSDCSISWCDVKERSLEIAVEGKRQGVTKKNLNAPSARLKICKLELFRSFMEVCELRHINFSRNCDIKTFNYKEVKELAADYNECWELLKESFKVWTNKDVNLLHFSIK</sequence>
<evidence type="ECO:0000256" key="9">
    <source>
        <dbReference type="ARBA" id="ARBA00040502"/>
    </source>
</evidence>
<protein>
    <recommendedName>
        <fullName evidence="9">tRNA-specific adenosine deaminase 1</fullName>
        <ecNumber evidence="8">3.5.4.34</ecNumber>
    </recommendedName>
    <alternativeName>
        <fullName evidence="10">tRNA-specific adenosine-37 deaminase</fullName>
    </alternativeName>
</protein>
<comment type="catalytic activity">
    <reaction evidence="11">
        <text>adenosine(37) in tRNA(Ala) + H2O + H(+) = inosine(37) in tRNA(Ala) + NH4(+)</text>
        <dbReference type="Rhea" id="RHEA:50968"/>
        <dbReference type="Rhea" id="RHEA-COMP:12855"/>
        <dbReference type="Rhea" id="RHEA-COMP:12856"/>
        <dbReference type="ChEBI" id="CHEBI:15377"/>
        <dbReference type="ChEBI" id="CHEBI:15378"/>
        <dbReference type="ChEBI" id="CHEBI:28938"/>
        <dbReference type="ChEBI" id="CHEBI:74411"/>
        <dbReference type="ChEBI" id="CHEBI:82852"/>
        <dbReference type="EC" id="3.5.4.34"/>
    </reaction>
</comment>